<keyword evidence="6 7" id="KW-0472">Membrane</keyword>
<accession>A0A344UW79</accession>
<feature type="transmembrane region" description="Helical" evidence="7">
    <location>
        <begin position="508"/>
        <end position="530"/>
    </location>
</feature>
<dbReference type="InterPro" id="IPR036259">
    <property type="entry name" value="MFS_trans_sf"/>
</dbReference>
<dbReference type="PROSITE" id="PS50850">
    <property type="entry name" value="MFS"/>
    <property type="match status" value="1"/>
</dbReference>
<dbReference type="Pfam" id="PF00083">
    <property type="entry name" value="Sugar_tr"/>
    <property type="match status" value="2"/>
</dbReference>
<dbReference type="PROSITE" id="PS00216">
    <property type="entry name" value="SUGAR_TRANSPORT_1"/>
    <property type="match status" value="1"/>
</dbReference>
<evidence type="ECO:0000256" key="2">
    <source>
        <dbReference type="ARBA" id="ARBA00010992"/>
    </source>
</evidence>
<dbReference type="AlphaFoldDB" id="A0A344UW79"/>
<feature type="transmembrane region" description="Helical" evidence="7">
    <location>
        <begin position="33"/>
        <end position="58"/>
    </location>
</feature>
<dbReference type="Gene3D" id="1.20.1250.20">
    <property type="entry name" value="MFS general substrate transporter like domains"/>
    <property type="match status" value="2"/>
</dbReference>
<evidence type="ECO:0000256" key="1">
    <source>
        <dbReference type="ARBA" id="ARBA00004651"/>
    </source>
</evidence>
<gene>
    <name evidence="9" type="primary">iolT_2</name>
    <name evidence="9" type="ORF">JS278_02388</name>
</gene>
<dbReference type="PRINTS" id="PR00171">
    <property type="entry name" value="SUGRTRNSPORT"/>
</dbReference>
<dbReference type="InterPro" id="IPR020846">
    <property type="entry name" value="MFS_dom"/>
</dbReference>
<dbReference type="KEGG" id="acij:JS278_02388"/>
<feature type="transmembrane region" description="Helical" evidence="7">
    <location>
        <begin position="407"/>
        <end position="430"/>
    </location>
</feature>
<dbReference type="InterPro" id="IPR003663">
    <property type="entry name" value="Sugar/inositol_transpt"/>
</dbReference>
<dbReference type="PROSITE" id="PS00217">
    <property type="entry name" value="SUGAR_TRANSPORT_2"/>
    <property type="match status" value="1"/>
</dbReference>
<dbReference type="InterPro" id="IPR050814">
    <property type="entry name" value="Myo-inositol_Transporter"/>
</dbReference>
<dbReference type="GO" id="GO:0005886">
    <property type="term" value="C:plasma membrane"/>
    <property type="evidence" value="ECO:0007669"/>
    <property type="project" value="UniProtKB-SubCell"/>
</dbReference>
<dbReference type="EMBL" id="CP025198">
    <property type="protein sequence ID" value="AXE39527.1"/>
    <property type="molecule type" value="Genomic_DNA"/>
</dbReference>
<evidence type="ECO:0000256" key="5">
    <source>
        <dbReference type="ARBA" id="ARBA00022989"/>
    </source>
</evidence>
<feature type="transmembrane region" description="Helical" evidence="7">
    <location>
        <begin position="251"/>
        <end position="270"/>
    </location>
</feature>
<feature type="transmembrane region" description="Helical" evidence="7">
    <location>
        <begin position="166"/>
        <end position="187"/>
    </location>
</feature>
<dbReference type="InterPro" id="IPR005828">
    <property type="entry name" value="MFS_sugar_transport-like"/>
</dbReference>
<feature type="transmembrane region" description="Helical" evidence="7">
    <location>
        <begin position="108"/>
        <end position="130"/>
    </location>
</feature>
<feature type="transmembrane region" description="Helical" evidence="7">
    <location>
        <begin position="442"/>
        <end position="460"/>
    </location>
</feature>
<keyword evidence="10" id="KW-1185">Reference proteome</keyword>
<reference evidence="9 10" key="1">
    <citation type="submission" date="2017-12" db="EMBL/GenBank/DDBJ databases">
        <title>The whole genome sequence of the Acidipropionibacterium virtanenii sp. nov. type strain JS278.</title>
        <authorList>
            <person name="Laine P."/>
            <person name="Deptula P."/>
            <person name="Varmanen P."/>
            <person name="Auvinen P."/>
        </authorList>
    </citation>
    <scope>NUCLEOTIDE SEQUENCE [LARGE SCALE GENOMIC DNA]</scope>
    <source>
        <strain evidence="9 10">JS278</strain>
    </source>
</reference>
<proteinExistence type="inferred from homology"/>
<organism evidence="9 10">
    <name type="scientific">Acidipropionibacterium virtanenii</name>
    <dbReference type="NCBI Taxonomy" id="2057246"/>
    <lineage>
        <taxon>Bacteria</taxon>
        <taxon>Bacillati</taxon>
        <taxon>Actinomycetota</taxon>
        <taxon>Actinomycetes</taxon>
        <taxon>Propionibacteriales</taxon>
        <taxon>Propionibacteriaceae</taxon>
        <taxon>Acidipropionibacterium</taxon>
    </lineage>
</organism>
<evidence type="ECO:0000313" key="9">
    <source>
        <dbReference type="EMBL" id="AXE39527.1"/>
    </source>
</evidence>
<feature type="transmembrane region" description="Helical" evidence="7">
    <location>
        <begin position="481"/>
        <end position="502"/>
    </location>
</feature>
<feature type="transmembrane region" description="Helical" evidence="7">
    <location>
        <begin position="78"/>
        <end position="96"/>
    </location>
</feature>
<dbReference type="GO" id="GO:0022857">
    <property type="term" value="F:transmembrane transporter activity"/>
    <property type="evidence" value="ECO:0007669"/>
    <property type="project" value="InterPro"/>
</dbReference>
<evidence type="ECO:0000259" key="8">
    <source>
        <dbReference type="PROSITE" id="PS50850"/>
    </source>
</evidence>
<dbReference type="InterPro" id="IPR005829">
    <property type="entry name" value="Sugar_transporter_CS"/>
</dbReference>
<dbReference type="PANTHER" id="PTHR48020:SF12">
    <property type="entry name" value="PROTON MYO-INOSITOL COTRANSPORTER"/>
    <property type="match status" value="1"/>
</dbReference>
<dbReference type="PANTHER" id="PTHR48020">
    <property type="entry name" value="PROTON MYO-INOSITOL COTRANSPORTER"/>
    <property type="match status" value="1"/>
</dbReference>
<comment type="subcellular location">
    <subcellularLocation>
        <location evidence="1">Cell membrane</location>
        <topology evidence="1">Multi-pass membrane protein</topology>
    </subcellularLocation>
</comment>
<name>A0A344UW79_9ACTN</name>
<feature type="transmembrane region" description="Helical" evidence="7">
    <location>
        <begin position="340"/>
        <end position="362"/>
    </location>
</feature>
<protein>
    <submittedName>
        <fullName evidence="9">Major myo-inositol transporter IolT</fullName>
    </submittedName>
</protein>
<keyword evidence="4 7" id="KW-0812">Transmembrane</keyword>
<feature type="transmembrane region" description="Helical" evidence="7">
    <location>
        <begin position="136"/>
        <end position="154"/>
    </location>
</feature>
<comment type="similarity">
    <text evidence="2">Belongs to the major facilitator superfamily. Sugar transporter (TC 2.A.1.1) family.</text>
</comment>
<keyword evidence="5 7" id="KW-1133">Transmembrane helix</keyword>
<dbReference type="Proteomes" id="UP000251995">
    <property type="component" value="Chromosome"/>
</dbReference>
<keyword evidence="3" id="KW-0813">Transport</keyword>
<evidence type="ECO:0000313" key="10">
    <source>
        <dbReference type="Proteomes" id="UP000251995"/>
    </source>
</evidence>
<dbReference type="SUPFAM" id="SSF103473">
    <property type="entry name" value="MFS general substrate transporter"/>
    <property type="match status" value="1"/>
</dbReference>
<evidence type="ECO:0000256" key="6">
    <source>
        <dbReference type="ARBA" id="ARBA00023136"/>
    </source>
</evidence>
<feature type="transmembrane region" description="Helical" evidence="7">
    <location>
        <begin position="382"/>
        <end position="400"/>
    </location>
</feature>
<evidence type="ECO:0000256" key="4">
    <source>
        <dbReference type="ARBA" id="ARBA00022692"/>
    </source>
</evidence>
<evidence type="ECO:0000256" key="3">
    <source>
        <dbReference type="ARBA" id="ARBA00022448"/>
    </source>
</evidence>
<evidence type="ECO:0000256" key="7">
    <source>
        <dbReference type="SAM" id="Phobius"/>
    </source>
</evidence>
<sequence>MTDHVTLPGGPSEVSDLREMIAGTEPSGRHRGIFAVAAVATLGSLLFGYDTGVISGALPYMYMPGSAGGLALNAVEEGLIGGILLIGAAFGAIFGGMMSDRWGRRHNITILAVVFLIGALGTTFAPSVFVMYPFRFILGFAVGGASATVPVYLAETAPKRIRGSIVAIDQLMIVTGQLLAFAMNAIINAAHGGPQIVVEANNNADAHGIATGQHAWDAILALQASKGGPLSDAQFHAFLDNLVINSGNGEAWRWMLVLCSIPAIALWIGIRMMPESARWYLVKGRIKDAVGSLKRVRNAEKDGPLEAELNEMIAVRRHEAAEQQRGRFKDVWATPWLRKLLLMGIFLAIVNQTTGVNTVMYYAPKVLEYAGMTTSASITAQVANGVMSVIGSALGLWLILKFRRRQLLIFDIFGVGIALLGVAATFQFTIAPHIADGTKPPAWAPFLILGLMAVFMLIVQSTNGTVVWTMLGEMFPSRYRGIMNGTAIFFMWTVNAVITFTFPSMMSGLGGGLTYTIYGVLNLVIGVVLLKIMPETSGRSLEEIETYMEHIYSR</sequence>
<feature type="domain" description="Major facilitator superfamily (MFS) profile" evidence="8">
    <location>
        <begin position="36"/>
        <end position="537"/>
    </location>
</feature>